<keyword evidence="4" id="KW-1185">Reference proteome</keyword>
<organism evidence="2 4">
    <name type="scientific">Treponema phagedenis</name>
    <dbReference type="NCBI Taxonomy" id="162"/>
    <lineage>
        <taxon>Bacteria</taxon>
        <taxon>Pseudomonadati</taxon>
        <taxon>Spirochaetota</taxon>
        <taxon>Spirochaetia</taxon>
        <taxon>Spirochaetales</taxon>
        <taxon>Treponemataceae</taxon>
        <taxon>Treponema</taxon>
    </lineage>
</organism>
<dbReference type="GO" id="GO:0046872">
    <property type="term" value="F:metal ion binding"/>
    <property type="evidence" value="ECO:0007669"/>
    <property type="project" value="InterPro"/>
</dbReference>
<dbReference type="RefSeq" id="WP_044634394.1">
    <property type="nucleotide sequence ID" value="NZ_CDNC01000005.1"/>
</dbReference>
<name>A0A0B7GR12_TREPH</name>
<reference evidence="2" key="2">
    <citation type="submission" date="2015-01" db="EMBL/GenBank/DDBJ databases">
        <authorList>
            <person name="Xiang T."/>
            <person name="Song Y."/>
            <person name="Huang L."/>
            <person name="Wang B."/>
            <person name="Wu P."/>
        </authorList>
    </citation>
    <scope>NUCLEOTIDE SEQUENCE [LARGE SCALE GENOMIC DNA]</scope>
    <source>
        <strain evidence="2">V1</strain>
    </source>
</reference>
<dbReference type="SUPFAM" id="SSF63411">
    <property type="entry name" value="LuxS/MPP-like metallohydrolase"/>
    <property type="match status" value="4"/>
</dbReference>
<dbReference type="InterPro" id="IPR011765">
    <property type="entry name" value="Pept_M16_N"/>
</dbReference>
<dbReference type="Pfam" id="PF22516">
    <property type="entry name" value="PreP_C"/>
    <property type="match status" value="1"/>
</dbReference>
<dbReference type="PANTHER" id="PTHR43016:SF13">
    <property type="entry name" value="PRESEQUENCE PROTEASE, MITOCHONDRIAL"/>
    <property type="match status" value="1"/>
</dbReference>
<protein>
    <submittedName>
        <fullName evidence="2 3">Peptidase M16</fullName>
        <ecNumber evidence="2">3.4.24.-</ecNumber>
    </submittedName>
</protein>
<gene>
    <name evidence="3" type="ORF">FUT82_13050</name>
    <name evidence="2" type="ORF">TPHV1_130047</name>
</gene>
<dbReference type="GO" id="GO:0016485">
    <property type="term" value="P:protein processing"/>
    <property type="evidence" value="ECO:0007669"/>
    <property type="project" value="TreeGrafter"/>
</dbReference>
<dbReference type="GO" id="GO:0004222">
    <property type="term" value="F:metalloendopeptidase activity"/>
    <property type="evidence" value="ECO:0007669"/>
    <property type="project" value="TreeGrafter"/>
</dbReference>
<feature type="domain" description="Peptidase M16C associated" evidence="1">
    <location>
        <begin position="460"/>
        <end position="725"/>
    </location>
</feature>
<dbReference type="Pfam" id="PF00675">
    <property type="entry name" value="Peptidase_M16"/>
    <property type="match status" value="1"/>
</dbReference>
<evidence type="ECO:0000313" key="3">
    <source>
        <dbReference type="EMBL" id="QEJ98830.1"/>
    </source>
</evidence>
<dbReference type="Gene3D" id="3.30.830.10">
    <property type="entry name" value="Metalloenzyme, LuxS/M16 peptidase-like"/>
    <property type="match status" value="4"/>
</dbReference>
<dbReference type="Pfam" id="PF05193">
    <property type="entry name" value="Peptidase_M16_C"/>
    <property type="match status" value="1"/>
</dbReference>
<dbReference type="EMBL" id="CDNC01000005">
    <property type="protein sequence ID" value="CEM61009.1"/>
    <property type="molecule type" value="Genomic_DNA"/>
</dbReference>
<dbReference type="EMBL" id="CP042817">
    <property type="protein sequence ID" value="QEJ98830.1"/>
    <property type="molecule type" value="Genomic_DNA"/>
</dbReference>
<dbReference type="InterPro" id="IPR055130">
    <property type="entry name" value="PreP_C"/>
</dbReference>
<dbReference type="PANTHER" id="PTHR43016">
    <property type="entry name" value="PRESEQUENCE PROTEASE"/>
    <property type="match status" value="1"/>
</dbReference>
<dbReference type="InterPro" id="IPR013578">
    <property type="entry name" value="Peptidase_M16C_assoc"/>
</dbReference>
<dbReference type="EC" id="3.4.24.-" evidence="2"/>
<dbReference type="Proteomes" id="UP000042527">
    <property type="component" value="Unassembled WGS sequence"/>
</dbReference>
<proteinExistence type="predicted"/>
<dbReference type="AlphaFoldDB" id="A0A0B7GR12"/>
<accession>A0A0B7GR12</accession>
<evidence type="ECO:0000259" key="1">
    <source>
        <dbReference type="SMART" id="SM01264"/>
    </source>
</evidence>
<evidence type="ECO:0000313" key="2">
    <source>
        <dbReference type="EMBL" id="CEM61009.1"/>
    </source>
</evidence>
<dbReference type="Pfam" id="PF08367">
    <property type="entry name" value="M16C_assoc"/>
    <property type="match status" value="1"/>
</dbReference>
<dbReference type="SMART" id="SM01264">
    <property type="entry name" value="M16C_associated"/>
    <property type="match status" value="1"/>
</dbReference>
<dbReference type="InterPro" id="IPR011249">
    <property type="entry name" value="Metalloenz_LuxS/M16"/>
</dbReference>
<dbReference type="Proteomes" id="UP000323594">
    <property type="component" value="Chromosome"/>
</dbReference>
<evidence type="ECO:0000313" key="5">
    <source>
        <dbReference type="Proteomes" id="UP000323594"/>
    </source>
</evidence>
<dbReference type="InterPro" id="IPR007863">
    <property type="entry name" value="Peptidase_M16_C"/>
</dbReference>
<keyword evidence="2" id="KW-0378">Hydrolase</keyword>
<reference evidence="3 5" key="3">
    <citation type="submission" date="2019-08" db="EMBL/GenBank/DDBJ databases">
        <authorList>
            <person name="Kuhnert P."/>
        </authorList>
    </citation>
    <scope>NUCLEOTIDE SEQUENCE [LARGE SCALE GENOMIC DNA]</scope>
    <source>
        <strain evidence="3 5">B36.5</strain>
    </source>
</reference>
<reference evidence="4" key="1">
    <citation type="submission" date="2015-01" db="EMBL/GenBank/DDBJ databases">
        <authorList>
            <person name="Manzoor Shahid"/>
            <person name="Zubair Saima"/>
        </authorList>
    </citation>
    <scope>NUCLEOTIDE SEQUENCE [LARGE SCALE GENOMIC DNA]</scope>
    <source>
        <strain evidence="4">V1</strain>
    </source>
</reference>
<evidence type="ECO:0000313" key="4">
    <source>
        <dbReference type="Proteomes" id="UP000042527"/>
    </source>
</evidence>
<dbReference type="OrthoDB" id="9762027at2"/>
<sequence length="996" mass="111970">MGALIHGFEIIWKHDLPEMQAVGVYAKHKKTGLELYHILNDDEENLFAYSFMTASANSTGVAHILEHSVLCGSKNYPLKDPFVLLSRQSVKTFLNALTFPDKTVYPASSVVEADYFNLLQVYGDAVFFPLIEEWTFKQEGWRFEFDANNKLCLQGVVLNEMRGNYADFDSLMYDYARASVTQNSIYMYDSGGEPSTIPSLSYEQFRGFHKKYYHPCNCKLFLYGNIPTEKQMQVLHERFLSCFEPAEPPESIPPIPHMGEPVFLSRYTPASEGMDMDRCGLVETWLLPESDTAENLMDAFLLEEVLLGHDGSPLSKALLHSDFGTDLYVYNGCQADLKNILFFIGITGAEKGREREFKNFLHKTLQGFIEKGIDKKDIDSALNSIEFANREIRRGSGPFSLTLMQRSLRGWIHGKGPESSLRYIPAFEKLKAAIKTNPQYVERLIDKFLLQNKHSAMLSVFPDEDFSATLDAKLQKIAEAYEKTLTKEMRIKLQKEQEILLERQKEVDSEEKLALIPHLKKSDLPVPRPAIEETMQFFGEVPAIIHELPTNDIAYLQLAIPVDNFSMEEALYLPLYANALTGIDTHTLSWHEVSSELAYLTGNFSVSCVNAGDLNVQELPLLQNQTKLLREEVVGRSWLLIRAKMLPELIKPAVDFIFQYLKTAAFSDRKRLKDLLVQQKNDMDSAPAHSGHLLMLFKTTSLLSPVKAIDELFSGAAQIRFLRKLHASCAEQDFPESEAEKLKSIHAKILNSGMLVLLCGTAENLKVFAEALPPHLSGLKKPAPGKNLHVEVKTNFFAKQQLTLFPSALQVGFTAVSFPHFSLSDKQGVEAVFASWLSAGPLWERIRIIGGAYGAFTAPEPIESIFSCATYRDPDPLHSVSQIIESIESCATEKFDAPTMERLITGAYSTTVTPQSPTQKSQTAFVRFLNGMSEAVRLRNIQNLLNTQGSDMNRCAELLLAQKSCIEGAALGSDTQLRHTEEAARFFAKMQCEQPI</sequence>